<dbReference type="Proteomes" id="UP000309061">
    <property type="component" value="Chromosome"/>
</dbReference>
<proteinExistence type="predicted"/>
<evidence type="ECO:0000313" key="1">
    <source>
        <dbReference type="EMBL" id="QGM44941.1"/>
    </source>
</evidence>
<reference evidence="1 2" key="1">
    <citation type="submission" date="2019-11" db="EMBL/GenBank/DDBJ databases">
        <title>The genome sequence of Methylocystis heyeri.</title>
        <authorList>
            <person name="Oshkin I.Y."/>
            <person name="Miroshnikov K."/>
            <person name="Dedysh S.N."/>
        </authorList>
    </citation>
    <scope>NUCLEOTIDE SEQUENCE [LARGE SCALE GENOMIC DNA]</scope>
    <source>
        <strain evidence="1 2">H2</strain>
    </source>
</reference>
<keyword evidence="2" id="KW-1185">Reference proteome</keyword>
<sequence length="240" mass="25395">MTGREPTSSRDDYLGRVRDALDAGGVEAIIALLNENDNPKRAAAVFGELLQNLYQTRKDVTGMIRVANAGVDFCLAQARQAADPADALDFRQTAKAIAYNAGANCWPGWGDEGVEIAPEHIEAGMELAEANRDLTRELQLGPEPMANATWLNGALRLAAGEPVAALAEFREARRLADAAGKTDLALMAAGYGALALKAAPATASEGAEQLDLALARLRESGSQEARFFADQIVTASKILS</sequence>
<protein>
    <recommendedName>
        <fullName evidence="3">Tetratricopeptide repeat protein</fullName>
    </recommendedName>
</protein>
<dbReference type="AlphaFoldDB" id="A0A6B8KD52"/>
<dbReference type="RefSeq" id="WP_136495233.1">
    <property type="nucleotide sequence ID" value="NZ_CP046052.1"/>
</dbReference>
<dbReference type="KEGG" id="mhey:H2LOC_004150"/>
<organism evidence="1 2">
    <name type="scientific">Methylocystis heyeri</name>
    <dbReference type="NCBI Taxonomy" id="391905"/>
    <lineage>
        <taxon>Bacteria</taxon>
        <taxon>Pseudomonadati</taxon>
        <taxon>Pseudomonadota</taxon>
        <taxon>Alphaproteobacteria</taxon>
        <taxon>Hyphomicrobiales</taxon>
        <taxon>Methylocystaceae</taxon>
        <taxon>Methylocystis</taxon>
    </lineage>
</organism>
<gene>
    <name evidence="1" type="ORF">H2LOC_004150</name>
</gene>
<dbReference type="EMBL" id="CP046052">
    <property type="protein sequence ID" value="QGM44941.1"/>
    <property type="molecule type" value="Genomic_DNA"/>
</dbReference>
<evidence type="ECO:0008006" key="3">
    <source>
        <dbReference type="Google" id="ProtNLM"/>
    </source>
</evidence>
<dbReference type="OrthoDB" id="8226823at2"/>
<name>A0A6B8KD52_9HYPH</name>
<accession>A0A6B8KD52</accession>
<evidence type="ECO:0000313" key="2">
    <source>
        <dbReference type="Proteomes" id="UP000309061"/>
    </source>
</evidence>